<keyword evidence="3" id="KW-1185">Reference proteome</keyword>
<protein>
    <recommendedName>
        <fullName evidence="4">Carrier domain-containing protein</fullName>
    </recommendedName>
</protein>
<dbReference type="OrthoDB" id="69964at2759"/>
<evidence type="ECO:0000313" key="3">
    <source>
        <dbReference type="Proteomes" id="UP000015453"/>
    </source>
</evidence>
<dbReference type="Gene3D" id="2.160.10.10">
    <property type="entry name" value="Hexapeptide repeat proteins"/>
    <property type="match status" value="2"/>
</dbReference>
<dbReference type="SUPFAM" id="SSF51161">
    <property type="entry name" value="Trimeric LpxA-like enzymes"/>
    <property type="match status" value="3"/>
</dbReference>
<keyword evidence="1" id="KW-1133">Transmembrane helix</keyword>
<name>S8C578_9LAMI</name>
<feature type="transmembrane region" description="Helical" evidence="1">
    <location>
        <begin position="1030"/>
        <end position="1053"/>
    </location>
</feature>
<dbReference type="SUPFAM" id="SSF56634">
    <property type="entry name" value="Heme-dependent catalase-like"/>
    <property type="match status" value="1"/>
</dbReference>
<dbReference type="InterPro" id="IPR020835">
    <property type="entry name" value="Catalase_sf"/>
</dbReference>
<feature type="transmembrane region" description="Helical" evidence="1">
    <location>
        <begin position="395"/>
        <end position="423"/>
    </location>
</feature>
<feature type="transmembrane region" description="Helical" evidence="1">
    <location>
        <begin position="141"/>
        <end position="169"/>
    </location>
</feature>
<feature type="transmembrane region" description="Helical" evidence="1">
    <location>
        <begin position="330"/>
        <end position="352"/>
    </location>
</feature>
<organism evidence="2 3">
    <name type="scientific">Genlisea aurea</name>
    <dbReference type="NCBI Taxonomy" id="192259"/>
    <lineage>
        <taxon>Eukaryota</taxon>
        <taxon>Viridiplantae</taxon>
        <taxon>Streptophyta</taxon>
        <taxon>Embryophyta</taxon>
        <taxon>Tracheophyta</taxon>
        <taxon>Spermatophyta</taxon>
        <taxon>Magnoliopsida</taxon>
        <taxon>eudicotyledons</taxon>
        <taxon>Gunneridae</taxon>
        <taxon>Pentapetalae</taxon>
        <taxon>asterids</taxon>
        <taxon>lamiids</taxon>
        <taxon>Lamiales</taxon>
        <taxon>Lentibulariaceae</taxon>
        <taxon>Genlisea</taxon>
    </lineage>
</organism>
<gene>
    <name evidence="2" type="ORF">M569_12923</name>
</gene>
<dbReference type="EMBL" id="AUSU01006541">
    <property type="protein sequence ID" value="EPS61869.1"/>
    <property type="molecule type" value="Genomic_DNA"/>
</dbReference>
<evidence type="ECO:0000256" key="1">
    <source>
        <dbReference type="SAM" id="Phobius"/>
    </source>
</evidence>
<dbReference type="PANTHER" id="PTHR22754:SF32">
    <property type="entry name" value="DISCO-INTERACTING PROTEIN 2"/>
    <property type="match status" value="1"/>
</dbReference>
<dbReference type="Gene3D" id="2.40.180.10">
    <property type="entry name" value="Catalase core domain"/>
    <property type="match status" value="1"/>
</dbReference>
<comment type="caution">
    <text evidence="2">The sequence shown here is derived from an EMBL/GenBank/DDBJ whole genome shotgun (WGS) entry which is preliminary data.</text>
</comment>
<reference evidence="2 3" key="1">
    <citation type="journal article" date="2013" name="BMC Genomics">
        <title>The miniature genome of a carnivorous plant Genlisea aurea contains a low number of genes and short non-coding sequences.</title>
        <authorList>
            <person name="Leushkin E.V."/>
            <person name="Sutormin R.A."/>
            <person name="Nabieva E.R."/>
            <person name="Penin A.A."/>
            <person name="Kondrashov A.S."/>
            <person name="Logacheva M.D."/>
        </authorList>
    </citation>
    <scope>NUCLEOTIDE SEQUENCE [LARGE SCALE GENOMIC DNA]</scope>
</reference>
<proteinExistence type="predicted"/>
<dbReference type="PANTHER" id="PTHR22754">
    <property type="entry name" value="DISCO-INTERACTING PROTEIN 2 DIP2 -RELATED"/>
    <property type="match status" value="1"/>
</dbReference>
<evidence type="ECO:0000313" key="2">
    <source>
        <dbReference type="EMBL" id="EPS61869.1"/>
    </source>
</evidence>
<dbReference type="GO" id="GO:0020037">
    <property type="term" value="F:heme binding"/>
    <property type="evidence" value="ECO:0007669"/>
    <property type="project" value="InterPro"/>
</dbReference>
<accession>S8C578</accession>
<evidence type="ECO:0008006" key="4">
    <source>
        <dbReference type="Google" id="ProtNLM"/>
    </source>
</evidence>
<keyword evidence="1" id="KW-0812">Transmembrane</keyword>
<feature type="transmembrane region" description="Helical" evidence="1">
    <location>
        <begin position="364"/>
        <end position="383"/>
    </location>
</feature>
<dbReference type="Proteomes" id="UP000015453">
    <property type="component" value="Unassembled WGS sequence"/>
</dbReference>
<feature type="transmembrane region" description="Helical" evidence="1">
    <location>
        <begin position="992"/>
        <end position="1010"/>
    </location>
</feature>
<feature type="transmembrane region" description="Helical" evidence="1">
    <location>
        <begin position="97"/>
        <end position="120"/>
    </location>
</feature>
<sequence length="1198" mass="133132">MTGISTNKISTKESLLCYGIHSIGVVGAAQKLSDFLNVPVCAIDIFTATCIEELADFAYDRLSKKSNLDSSNAVSAKRGEQKQSTTIMEEPCSIRKLHIWLLQVVALGYVCFMLVLPAYISISLFKSWIPSEDSMQSGRHFLDYVMVLLLAPLCWMVCIFSTCVCIAILGTPFLQPNYDASHSEVSIWTVEFVKWWALSKVQEIASKNLAIHLRGTIFLNFWFKILGAKISNASLIDTIDITDPSLVSIGENSVLAEGAMLQSHEIKNGILSMSPIKIGKKCSVGPYALLRRGTVVEDEHEVKALTSTVQSKITSHNNNMLLCAPITQLFGIWATGCMGSSSAAIVYILYIWLFHKQQPAIQEFAFACAFGAYHWFPYIMIAYTSMLTGNPTNSLVFAIYLATAYSLYGIILSFLTGSVRYYISRRGGVNQSRTPIISWFLHRIVVATHTRFAKLLSGTEAFCWYLRLLGSEIGNHCSIRATNAVSNPELISLADGVHLGDFCRLVPGYYYNSSSSGGYISKKVEIRENSVVGSQGLILPGSVIERDVILGALSVAAENTVLQSGGVFVGAPKAIMVKKKSTLDSIDERIADIDVQYKKVLGNLAASFASSTLEVSARVIHRAGVSGRGILRLFDRLPDLPDHEIFSPGKSYSVIIRHSNALSTDDDAKPDGRGASMKILSDHSDIITSSSLLDLILKTGNAFHARSIGDFVIWHASGHAARELYVKHAPHVRDALWGSIKRTDTYTKLHYYSNTSRLFRFKDGREMYVKFKLRPYDDEEEELGEETGKVEPTSIIPTEFISPVSRDECDDKGGPKQQLLLFLADDFRERVLSPDRVRYILQLQMRPIPSDEAAREVALDCTKPWDEAKFPHFDVGEILIDQLLDREESESLEFNPFRRCRGIDVIRATSCTQSASLDHGRSVVYEICRHLRNKKPLPESWRRFVDQSDVKVNFSGCPMAGKLETSTGSNKEEVTLARPWHITLWLMSVQPLLQIFLPHFLLGLVIFPSMKLALYLNHQIIKKSEMYLPLLPFFWLSSGILAGILCALCKWALVGRKKPGKVEQIWSASIFMDTTWQSIRMVVEDYFLGMCSGSIIFNIWMKLMGSDIAWDKGVYVDSQGAALNPELVKVEDYGSIGREALLFGHTYEGDEGRVKYGNVVIKKGGYVGSRAVVMPGATVAVGGALNPLSLAMKQELVN</sequence>
<keyword evidence="1" id="KW-0472">Membrane</keyword>
<dbReference type="InterPro" id="IPR011004">
    <property type="entry name" value="Trimer_LpxA-like_sf"/>
</dbReference>
<dbReference type="AlphaFoldDB" id="S8C578"/>